<reference evidence="3" key="1">
    <citation type="submission" date="2016-02" db="EMBL/GenBank/DDBJ databases">
        <authorList>
            <person name="Wen L."/>
            <person name="He K."/>
            <person name="Yang H."/>
        </authorList>
    </citation>
    <scope>NUCLEOTIDE SEQUENCE [LARGE SCALE GENOMIC DNA]</scope>
</reference>
<keyword evidence="3" id="KW-1185">Reference proteome</keyword>
<dbReference type="Proteomes" id="UP000204546">
    <property type="component" value="Segment"/>
</dbReference>
<name>A0A140G768_9CAUD</name>
<dbReference type="GeneID" id="29125681"/>
<protein>
    <submittedName>
        <fullName evidence="2">Uncharacterized protein</fullName>
    </submittedName>
</protein>
<gene>
    <name evidence="2" type="primary">41</name>
    <name evidence="2" type="ORF">BARRETLEMON_41</name>
</gene>
<sequence length="180" mass="20312">MTRILTELEYVNATREVRELQSLIVEKRLKILRDVLHNMDTPRGRIREKRRAEVTAEQYTRTIVVAERVELDELRNPFENAALGKQRLAEAMQELYPNKTGAAAHRPDATEPTPGIKHGLSAYRRKLCKCKVCRGANAEAARGYKAARKERENHNAEQHTSETTDARSATSDSSSRSAAA</sequence>
<evidence type="ECO:0000313" key="3">
    <source>
        <dbReference type="Proteomes" id="UP000204546"/>
    </source>
</evidence>
<accession>A0A140G768</accession>
<evidence type="ECO:0000313" key="2">
    <source>
        <dbReference type="EMBL" id="AMM44503.1"/>
    </source>
</evidence>
<dbReference type="EMBL" id="KU647629">
    <property type="protein sequence ID" value="AMM44503.1"/>
    <property type="molecule type" value="Genomic_DNA"/>
</dbReference>
<organism evidence="2 3">
    <name type="scientific">Arthrobacter phage BarretLemon</name>
    <dbReference type="NCBI Taxonomy" id="1796994"/>
    <lineage>
        <taxon>Viruses</taxon>
        <taxon>Duplodnaviria</taxon>
        <taxon>Heunggongvirae</taxon>
        <taxon>Uroviricota</taxon>
        <taxon>Caudoviricetes</taxon>
        <taxon>Berryhillviridae</taxon>
        <taxon>Marthavirus</taxon>
        <taxon>Marthavirus barretlemon</taxon>
    </lineage>
</organism>
<dbReference type="OrthoDB" id="22001at10239"/>
<evidence type="ECO:0000256" key="1">
    <source>
        <dbReference type="SAM" id="MobiDB-lite"/>
    </source>
</evidence>
<dbReference type="RefSeq" id="YP_009303110.1">
    <property type="nucleotide sequence ID" value="NC_031252.1"/>
</dbReference>
<feature type="compositionally biased region" description="Low complexity" evidence="1">
    <location>
        <begin position="166"/>
        <end position="180"/>
    </location>
</feature>
<feature type="region of interest" description="Disordered" evidence="1">
    <location>
        <begin position="141"/>
        <end position="180"/>
    </location>
</feature>
<proteinExistence type="predicted"/>
<feature type="compositionally biased region" description="Basic and acidic residues" evidence="1">
    <location>
        <begin position="147"/>
        <end position="165"/>
    </location>
</feature>
<dbReference type="KEGG" id="vg:29125681"/>